<dbReference type="InterPro" id="IPR023828">
    <property type="entry name" value="Peptidase_S8_Ser-AS"/>
</dbReference>
<dbReference type="InterPro" id="IPR036852">
    <property type="entry name" value="Peptidase_S8/S53_dom_sf"/>
</dbReference>
<reference evidence="6 7" key="1">
    <citation type="submission" date="2017-04" db="EMBL/GenBank/DDBJ databases">
        <title>Complete genome sequence of Flavobacterium kingsejong AJ004.</title>
        <authorList>
            <person name="Lee P.C."/>
        </authorList>
    </citation>
    <scope>NUCLEOTIDE SEQUENCE [LARGE SCALE GENOMIC DNA]</scope>
    <source>
        <strain evidence="6 7">AJ004</strain>
    </source>
</reference>
<keyword evidence="7" id="KW-1185">Reference proteome</keyword>
<proteinExistence type="inferred from homology"/>
<keyword evidence="2" id="KW-0378">Hydrolase</keyword>
<comment type="caution">
    <text evidence="4">Lacks conserved residue(s) required for the propagation of feature annotation.</text>
</comment>
<comment type="similarity">
    <text evidence="4">Belongs to the peptidase S8 family.</text>
</comment>
<keyword evidence="1" id="KW-0645">Protease</keyword>
<dbReference type="InterPro" id="IPR000209">
    <property type="entry name" value="Peptidase_S8/S53_dom"/>
</dbReference>
<dbReference type="Pfam" id="PF00082">
    <property type="entry name" value="Peptidase_S8"/>
    <property type="match status" value="1"/>
</dbReference>
<evidence type="ECO:0000313" key="6">
    <source>
        <dbReference type="EMBL" id="AWG24305.1"/>
    </source>
</evidence>
<keyword evidence="3" id="KW-0720">Serine protease</keyword>
<feature type="domain" description="Peptidase S8/S53" evidence="5">
    <location>
        <begin position="2"/>
        <end position="46"/>
    </location>
</feature>
<gene>
    <name evidence="6" type="ORF">FK004_03225</name>
</gene>
<evidence type="ECO:0000313" key="7">
    <source>
        <dbReference type="Proteomes" id="UP000244677"/>
    </source>
</evidence>
<dbReference type="PROSITE" id="PS00138">
    <property type="entry name" value="SUBTILASE_SER"/>
    <property type="match status" value="1"/>
</dbReference>
<dbReference type="PROSITE" id="PS51892">
    <property type="entry name" value="SUBTILASE"/>
    <property type="match status" value="1"/>
</dbReference>
<organism evidence="6 7">
    <name type="scientific">Flavobacterium kingsejongi</name>
    <dbReference type="NCBI Taxonomy" id="1678728"/>
    <lineage>
        <taxon>Bacteria</taxon>
        <taxon>Pseudomonadati</taxon>
        <taxon>Bacteroidota</taxon>
        <taxon>Flavobacteriia</taxon>
        <taxon>Flavobacteriales</taxon>
        <taxon>Flavobacteriaceae</taxon>
        <taxon>Flavobacterium</taxon>
    </lineage>
</organism>
<evidence type="ECO:0000256" key="4">
    <source>
        <dbReference type="PROSITE-ProRule" id="PRU01240"/>
    </source>
</evidence>
<dbReference type="GO" id="GO:0004252">
    <property type="term" value="F:serine-type endopeptidase activity"/>
    <property type="evidence" value="ECO:0007669"/>
    <property type="project" value="InterPro"/>
</dbReference>
<evidence type="ECO:0000256" key="2">
    <source>
        <dbReference type="ARBA" id="ARBA00022801"/>
    </source>
</evidence>
<dbReference type="AlphaFoldDB" id="A0A2S1LKN4"/>
<evidence type="ECO:0000256" key="3">
    <source>
        <dbReference type="ARBA" id="ARBA00022825"/>
    </source>
</evidence>
<dbReference type="SUPFAM" id="SSF52743">
    <property type="entry name" value="Subtilisin-like"/>
    <property type="match status" value="1"/>
</dbReference>
<accession>A0A2S1LKN4</accession>
<dbReference type="GO" id="GO:0006508">
    <property type="term" value="P:proteolysis"/>
    <property type="evidence" value="ECO:0007669"/>
    <property type="project" value="UniProtKB-KW"/>
</dbReference>
<dbReference type="EMBL" id="CP020919">
    <property type="protein sequence ID" value="AWG24305.1"/>
    <property type="molecule type" value="Genomic_DNA"/>
</dbReference>
<dbReference type="KEGG" id="fki:FK004_03225"/>
<name>A0A2S1LKN4_9FLAO</name>
<protein>
    <recommendedName>
        <fullName evidence="5">Peptidase S8/S53 domain-containing protein</fullName>
    </recommendedName>
</protein>
<dbReference type="Gene3D" id="3.40.50.200">
    <property type="entry name" value="Peptidase S8/S53 domain"/>
    <property type="match status" value="1"/>
</dbReference>
<evidence type="ECO:0000259" key="5">
    <source>
        <dbReference type="Pfam" id="PF00082"/>
    </source>
</evidence>
<sequence length="98" mass="10667">MANNKYEFDSGTSLAAPIVSGVAALIRSYYPTLTAAEVKSIILESGISYDIMVNRPAENGSNDKVHFSELSKSGKVVNAYNALLMAKEVAKKKKKKKR</sequence>
<evidence type="ECO:0000256" key="1">
    <source>
        <dbReference type="ARBA" id="ARBA00022670"/>
    </source>
</evidence>
<dbReference type="Proteomes" id="UP000244677">
    <property type="component" value="Chromosome"/>
</dbReference>